<evidence type="ECO:0000313" key="3">
    <source>
        <dbReference type="EMBL" id="KAK9939168.1"/>
    </source>
</evidence>
<evidence type="ECO:0000256" key="1">
    <source>
        <dbReference type="SAM" id="MobiDB-lite"/>
    </source>
</evidence>
<evidence type="ECO:0000313" key="4">
    <source>
        <dbReference type="Proteomes" id="UP001457282"/>
    </source>
</evidence>
<proteinExistence type="predicted"/>
<dbReference type="EMBL" id="JBEDUW010000003">
    <property type="protein sequence ID" value="KAK9939168.1"/>
    <property type="molecule type" value="Genomic_DNA"/>
</dbReference>
<sequence length="118" mass="12083">MCGTAALAGSVELTAWSGLVAGLLASTGSGRRKGGADSDRQLQRGAAQIAAWNNAGLGTARRRQHGGDGSPRYARDADHEEGRTSCLLRNGNGGEQLANGGSVVGDGREHQRLTVKTA</sequence>
<feature type="chain" id="PRO_5043844911" evidence="2">
    <location>
        <begin position="23"/>
        <end position="118"/>
    </location>
</feature>
<gene>
    <name evidence="3" type="ORF">M0R45_015875</name>
</gene>
<dbReference type="AlphaFoldDB" id="A0AAW1XRU1"/>
<reference evidence="3 4" key="1">
    <citation type="journal article" date="2023" name="G3 (Bethesda)">
        <title>A chromosome-length genome assembly and annotation of blackberry (Rubus argutus, cv. 'Hillquist').</title>
        <authorList>
            <person name="Bruna T."/>
            <person name="Aryal R."/>
            <person name="Dudchenko O."/>
            <person name="Sargent D.J."/>
            <person name="Mead D."/>
            <person name="Buti M."/>
            <person name="Cavallini A."/>
            <person name="Hytonen T."/>
            <person name="Andres J."/>
            <person name="Pham M."/>
            <person name="Weisz D."/>
            <person name="Mascagni F."/>
            <person name="Usai G."/>
            <person name="Natali L."/>
            <person name="Bassil N."/>
            <person name="Fernandez G.E."/>
            <person name="Lomsadze A."/>
            <person name="Armour M."/>
            <person name="Olukolu B."/>
            <person name="Poorten T."/>
            <person name="Britton C."/>
            <person name="Davik J."/>
            <person name="Ashrafi H."/>
            <person name="Aiden E.L."/>
            <person name="Borodovsky M."/>
            <person name="Worthington M."/>
        </authorList>
    </citation>
    <scope>NUCLEOTIDE SEQUENCE [LARGE SCALE GENOMIC DNA]</scope>
    <source>
        <strain evidence="3">PI 553951</strain>
    </source>
</reference>
<feature type="region of interest" description="Disordered" evidence="1">
    <location>
        <begin position="53"/>
        <end position="118"/>
    </location>
</feature>
<feature type="compositionally biased region" description="Basic and acidic residues" evidence="1">
    <location>
        <begin position="73"/>
        <end position="83"/>
    </location>
</feature>
<organism evidence="3 4">
    <name type="scientific">Rubus argutus</name>
    <name type="common">Southern blackberry</name>
    <dbReference type="NCBI Taxonomy" id="59490"/>
    <lineage>
        <taxon>Eukaryota</taxon>
        <taxon>Viridiplantae</taxon>
        <taxon>Streptophyta</taxon>
        <taxon>Embryophyta</taxon>
        <taxon>Tracheophyta</taxon>
        <taxon>Spermatophyta</taxon>
        <taxon>Magnoliopsida</taxon>
        <taxon>eudicotyledons</taxon>
        <taxon>Gunneridae</taxon>
        <taxon>Pentapetalae</taxon>
        <taxon>rosids</taxon>
        <taxon>fabids</taxon>
        <taxon>Rosales</taxon>
        <taxon>Rosaceae</taxon>
        <taxon>Rosoideae</taxon>
        <taxon>Rosoideae incertae sedis</taxon>
        <taxon>Rubus</taxon>
    </lineage>
</organism>
<protein>
    <submittedName>
        <fullName evidence="3">Uncharacterized protein</fullName>
    </submittedName>
</protein>
<keyword evidence="4" id="KW-1185">Reference proteome</keyword>
<comment type="caution">
    <text evidence="3">The sequence shown here is derived from an EMBL/GenBank/DDBJ whole genome shotgun (WGS) entry which is preliminary data.</text>
</comment>
<accession>A0AAW1XRU1</accession>
<name>A0AAW1XRU1_RUBAR</name>
<keyword evidence="2" id="KW-0732">Signal</keyword>
<dbReference type="Proteomes" id="UP001457282">
    <property type="component" value="Unassembled WGS sequence"/>
</dbReference>
<evidence type="ECO:0000256" key="2">
    <source>
        <dbReference type="SAM" id="SignalP"/>
    </source>
</evidence>
<feature type="signal peptide" evidence="2">
    <location>
        <begin position="1"/>
        <end position="22"/>
    </location>
</feature>